<name>A0A8F5BLL9_SACSH</name>
<accession>A0A8F5BLL9</accession>
<proteinExistence type="predicted"/>
<evidence type="ECO:0000313" key="2">
    <source>
        <dbReference type="Proteomes" id="UP000694018"/>
    </source>
</evidence>
<reference evidence="1" key="1">
    <citation type="journal article" date="2021" name="Environ. Microbiol.">
        <title>New insights into the diversity and evolution of the archaeal mobilome from three complete genomes of Saccharolobus shibatae.</title>
        <authorList>
            <person name="Medvedeva S."/>
            <person name="Brandt D."/>
            <person name="Cvirkaite-Krupovic V."/>
            <person name="Liu Y."/>
            <person name="Severinov K."/>
            <person name="Ishino S."/>
            <person name="Ishino Y."/>
            <person name="Prangishvili D."/>
            <person name="Kalinowski J."/>
            <person name="Krupovic M."/>
        </authorList>
    </citation>
    <scope>NUCLEOTIDE SEQUENCE</scope>
    <source>
        <strain evidence="1">B12</strain>
    </source>
</reference>
<gene>
    <name evidence="1" type="ORF">J5U23_00410</name>
</gene>
<evidence type="ECO:0000313" key="1">
    <source>
        <dbReference type="EMBL" id="QXJ27543.1"/>
    </source>
</evidence>
<protein>
    <submittedName>
        <fullName evidence="1">Uncharacterized protein</fullName>
    </submittedName>
</protein>
<dbReference type="AlphaFoldDB" id="A0A8F5BLL9"/>
<sequence length="50" mass="6066">MLRKNKRRKRLLKLVIIVKVNGSEFLNEAYVRTEALSNFLIRKTLYFLRL</sequence>
<dbReference type="EMBL" id="CP077717">
    <property type="protein sequence ID" value="QXJ27543.1"/>
    <property type="molecule type" value="Genomic_DNA"/>
</dbReference>
<dbReference type="KEGG" id="sshi:J5U23_00410"/>
<organism evidence="1 2">
    <name type="scientific">Saccharolobus shibatae (strain ATCC 51178 / DSM 5389 / JCM 8931 / NBRC 15437 / B12)</name>
    <name type="common">Sulfolobus shibatae</name>
    <dbReference type="NCBI Taxonomy" id="523848"/>
    <lineage>
        <taxon>Archaea</taxon>
        <taxon>Thermoproteota</taxon>
        <taxon>Thermoprotei</taxon>
        <taxon>Sulfolobales</taxon>
        <taxon>Sulfolobaceae</taxon>
        <taxon>Saccharolobus</taxon>
    </lineage>
</organism>
<dbReference type="Proteomes" id="UP000694018">
    <property type="component" value="Chromosome"/>
</dbReference>